<dbReference type="InterPro" id="IPR051450">
    <property type="entry name" value="Gfo/Idh/MocA_Oxidoreductases"/>
</dbReference>
<dbReference type="SUPFAM" id="SSF55347">
    <property type="entry name" value="Glyceraldehyde-3-phosphate dehydrogenase-like, C-terminal domain"/>
    <property type="match status" value="1"/>
</dbReference>
<feature type="domain" description="Gfo/Idh/MocA-like oxidoreductase N-terminal" evidence="1">
    <location>
        <begin position="3"/>
        <end position="121"/>
    </location>
</feature>
<evidence type="ECO:0000313" key="3">
    <source>
        <dbReference type="EMBL" id="EMS69367.1"/>
    </source>
</evidence>
<dbReference type="PATRIC" id="fig|1195236.3.peg.5159"/>
<dbReference type="eggNOG" id="COG0673">
    <property type="taxonomic scope" value="Bacteria"/>
</dbReference>
<dbReference type="RefSeq" id="WP_004630366.1">
    <property type="nucleotide sequence ID" value="NZ_AORV01000066.1"/>
</dbReference>
<proteinExistence type="predicted"/>
<dbReference type="InterPro" id="IPR000683">
    <property type="entry name" value="Gfo/Idh/MocA-like_OxRdtase_N"/>
</dbReference>
<dbReference type="Pfam" id="PF22725">
    <property type="entry name" value="GFO_IDH_MocA_C3"/>
    <property type="match status" value="1"/>
</dbReference>
<dbReference type="PANTHER" id="PTHR43377">
    <property type="entry name" value="BILIVERDIN REDUCTASE A"/>
    <property type="match status" value="1"/>
</dbReference>
<comment type="caution">
    <text evidence="3">The sequence shown here is derived from an EMBL/GenBank/DDBJ whole genome shotgun (WGS) entry which is preliminary data.</text>
</comment>
<dbReference type="STRING" id="1195236.CTER_4966"/>
<dbReference type="Gene3D" id="3.40.50.720">
    <property type="entry name" value="NAD(P)-binding Rossmann-like Domain"/>
    <property type="match status" value="1"/>
</dbReference>
<dbReference type="EMBL" id="AORV01000066">
    <property type="protein sequence ID" value="EMS69367.1"/>
    <property type="molecule type" value="Genomic_DNA"/>
</dbReference>
<keyword evidence="4" id="KW-1185">Reference proteome</keyword>
<dbReference type="Gene3D" id="3.30.360.10">
    <property type="entry name" value="Dihydrodipicolinate Reductase, domain 2"/>
    <property type="match status" value="1"/>
</dbReference>
<dbReference type="InterPro" id="IPR055170">
    <property type="entry name" value="GFO_IDH_MocA-like_dom"/>
</dbReference>
<dbReference type="GO" id="GO:0000166">
    <property type="term" value="F:nucleotide binding"/>
    <property type="evidence" value="ECO:0007669"/>
    <property type="project" value="InterPro"/>
</dbReference>
<feature type="domain" description="GFO/IDH/MocA-like oxidoreductase" evidence="2">
    <location>
        <begin position="130"/>
        <end position="263"/>
    </location>
</feature>
<dbReference type="InterPro" id="IPR036291">
    <property type="entry name" value="NAD(P)-bd_dom_sf"/>
</dbReference>
<dbReference type="AlphaFoldDB" id="S0FFM1"/>
<dbReference type="SUPFAM" id="SSF51735">
    <property type="entry name" value="NAD(P)-binding Rossmann-fold domains"/>
    <property type="match status" value="1"/>
</dbReference>
<dbReference type="PANTHER" id="PTHR43377:SF1">
    <property type="entry name" value="BILIVERDIN REDUCTASE A"/>
    <property type="match status" value="1"/>
</dbReference>
<reference evidence="3 4" key="1">
    <citation type="journal article" date="2013" name="Genome Announc.">
        <title>Draft Genome Sequence of the Cellulolytic, Mesophilic, Anaerobic Bacterium Clostridium termitidis Strain CT1112 (DSM 5398).</title>
        <authorList>
            <person name="Lal S."/>
            <person name="Ramachandran U."/>
            <person name="Zhang X."/>
            <person name="Munir R."/>
            <person name="Sparling R."/>
            <person name="Levin D.B."/>
        </authorList>
    </citation>
    <scope>NUCLEOTIDE SEQUENCE [LARGE SCALE GENOMIC DNA]</scope>
    <source>
        <strain evidence="3 4">CT1112</strain>
    </source>
</reference>
<name>S0FFM1_RUMCE</name>
<accession>S0FFM1</accession>
<evidence type="ECO:0000313" key="4">
    <source>
        <dbReference type="Proteomes" id="UP000014155"/>
    </source>
</evidence>
<protein>
    <submittedName>
        <fullName evidence="3">Oxidoreductase, NAD-binding domain protein</fullName>
    </submittedName>
</protein>
<dbReference type="Proteomes" id="UP000014155">
    <property type="component" value="Unassembled WGS sequence"/>
</dbReference>
<gene>
    <name evidence="3" type="ORF">CTER_4966</name>
</gene>
<sequence>MIGIGIIGCGAITIYRHAPEFSSNPHSKITGYYNPDRQKAEILAGGYGGKVYACCQEMLEDPLVDAVCICTPNKYHAALSIAAMEAGKHVLCEKPIATTIEEGKSMIEASERTGKILMIAHDLKFEYAHKKAKEILLSGEMGRILSFRTAFGHGGPENWSTDKSMNSWFFKKENTGSGVMGDLGIHKAHLIEWLIEDPVEEVKAFSSSRDKKLENGDLVEVYDNSICLLRTKTGIIGTLTASWTYYGGLDKSTVIYCSNGTVEIYNHPEIPLILTKNTKEKICYNFDTQSRSGIADSFINSIINGTPPDIPGEEGLRALKVVIACTRAYEENKTAGVGS</sequence>
<evidence type="ECO:0000259" key="2">
    <source>
        <dbReference type="Pfam" id="PF22725"/>
    </source>
</evidence>
<dbReference type="Pfam" id="PF01408">
    <property type="entry name" value="GFO_IDH_MocA"/>
    <property type="match status" value="1"/>
</dbReference>
<evidence type="ECO:0000259" key="1">
    <source>
        <dbReference type="Pfam" id="PF01408"/>
    </source>
</evidence>
<organism evidence="3 4">
    <name type="scientific">Ruminiclostridium cellobioparum subsp. termitidis CT1112</name>
    <dbReference type="NCBI Taxonomy" id="1195236"/>
    <lineage>
        <taxon>Bacteria</taxon>
        <taxon>Bacillati</taxon>
        <taxon>Bacillota</taxon>
        <taxon>Clostridia</taxon>
        <taxon>Eubacteriales</taxon>
        <taxon>Oscillospiraceae</taxon>
        <taxon>Ruminiclostridium</taxon>
    </lineage>
</organism>